<accession>A0A840UVH4</accession>
<keyword evidence="4" id="KW-0949">S-adenosyl-L-methionine</keyword>
<keyword evidence="1" id="KW-0963">Cytoplasm</keyword>
<dbReference type="PANTHER" id="PTHR23245">
    <property type="entry name" value="TRNA METHYLTRANSFERASE"/>
    <property type="match status" value="1"/>
</dbReference>
<dbReference type="GO" id="GO:0002939">
    <property type="term" value="P:tRNA N1-guanine methylation"/>
    <property type="evidence" value="ECO:0007669"/>
    <property type="project" value="TreeGrafter"/>
</dbReference>
<dbReference type="PANTHER" id="PTHR23245:SF36">
    <property type="entry name" value="TRNA (GUANINE(37)-N1)-METHYLTRANSFERASE"/>
    <property type="match status" value="1"/>
</dbReference>
<dbReference type="SUPFAM" id="SSF53335">
    <property type="entry name" value="S-adenosyl-L-methionine-dependent methyltransferases"/>
    <property type="match status" value="1"/>
</dbReference>
<evidence type="ECO:0000256" key="5">
    <source>
        <dbReference type="ARBA" id="ARBA00022694"/>
    </source>
</evidence>
<dbReference type="InterPro" id="IPR056744">
    <property type="entry name" value="TRM5/TYW2-like_N"/>
</dbReference>
<gene>
    <name evidence="8" type="ORF">HNQ81_001120</name>
</gene>
<dbReference type="Gene3D" id="3.40.50.150">
    <property type="entry name" value="Vaccinia Virus protein VP39"/>
    <property type="match status" value="1"/>
</dbReference>
<dbReference type="EMBL" id="JACHEO010000004">
    <property type="protein sequence ID" value="MBB5347404.1"/>
    <property type="molecule type" value="Genomic_DNA"/>
</dbReference>
<comment type="caution">
    <text evidence="8">The sequence shown here is derived from an EMBL/GenBank/DDBJ whole genome shotgun (WGS) entry which is preliminary data.</text>
</comment>
<evidence type="ECO:0000313" key="8">
    <source>
        <dbReference type="EMBL" id="MBB5347404.1"/>
    </source>
</evidence>
<dbReference type="AlphaFoldDB" id="A0A840UVH4"/>
<reference evidence="8 9" key="1">
    <citation type="submission" date="2020-08" db="EMBL/GenBank/DDBJ databases">
        <title>Genomic Encyclopedia of Type Strains, Phase IV (KMG-IV): sequencing the most valuable type-strain genomes for metagenomic binning, comparative biology and taxonomic classification.</title>
        <authorList>
            <person name="Goeker M."/>
        </authorList>
    </citation>
    <scope>NUCLEOTIDE SEQUENCE [LARGE SCALE GENOMIC DNA]</scope>
    <source>
        <strain evidence="8 9">DSM 28570</strain>
    </source>
</reference>
<evidence type="ECO:0000256" key="2">
    <source>
        <dbReference type="ARBA" id="ARBA00022603"/>
    </source>
</evidence>
<dbReference type="Pfam" id="PF02475">
    <property type="entry name" value="TRM5-TYW2_MTfase"/>
    <property type="match status" value="1"/>
</dbReference>
<dbReference type="CDD" id="cd02440">
    <property type="entry name" value="AdoMet_MTases"/>
    <property type="match status" value="1"/>
</dbReference>
<keyword evidence="3 8" id="KW-0808">Transferase</keyword>
<dbReference type="PROSITE" id="PS51684">
    <property type="entry name" value="SAM_MT_TRM5_TYW2"/>
    <property type="match status" value="1"/>
</dbReference>
<protein>
    <submittedName>
        <fullName evidence="8">tRNA (Guanine37-N1)-methyltransferase</fullName>
        <ecNumber evidence="8">2.1.1.228</ecNumber>
    </submittedName>
</protein>
<dbReference type="RefSeq" id="WP_183349144.1">
    <property type="nucleotide sequence ID" value="NZ_JACHEO010000004.1"/>
</dbReference>
<name>A0A840UVH4_9BACT</name>
<evidence type="ECO:0000256" key="4">
    <source>
        <dbReference type="ARBA" id="ARBA00022691"/>
    </source>
</evidence>
<dbReference type="InterPro" id="IPR029063">
    <property type="entry name" value="SAM-dependent_MTases_sf"/>
</dbReference>
<evidence type="ECO:0000259" key="7">
    <source>
        <dbReference type="PROSITE" id="PS51684"/>
    </source>
</evidence>
<keyword evidence="5" id="KW-0819">tRNA processing</keyword>
<keyword evidence="2 8" id="KW-0489">Methyltransferase</keyword>
<dbReference type="EC" id="2.1.1.228" evidence="8"/>
<evidence type="ECO:0000313" key="9">
    <source>
        <dbReference type="Proteomes" id="UP000539642"/>
    </source>
</evidence>
<keyword evidence="9" id="KW-1185">Reference proteome</keyword>
<dbReference type="FunFam" id="3.30.300.110:FF:000001">
    <property type="entry name" value="tRNA (guanine(37)-N1)-methyltransferase"/>
    <property type="match status" value="1"/>
</dbReference>
<proteinExistence type="predicted"/>
<evidence type="ECO:0000256" key="6">
    <source>
        <dbReference type="ARBA" id="ARBA00047783"/>
    </source>
</evidence>
<dbReference type="InterPro" id="IPR030382">
    <property type="entry name" value="MeTrfase_TRM5/TYW2"/>
</dbReference>
<organism evidence="8 9">
    <name type="scientific">Desulfoprunum benzoelyticum</name>
    <dbReference type="NCBI Taxonomy" id="1506996"/>
    <lineage>
        <taxon>Bacteria</taxon>
        <taxon>Pseudomonadati</taxon>
        <taxon>Thermodesulfobacteriota</taxon>
        <taxon>Desulfobulbia</taxon>
        <taxon>Desulfobulbales</taxon>
        <taxon>Desulfobulbaceae</taxon>
        <taxon>Desulfoprunum</taxon>
    </lineage>
</organism>
<dbReference type="Proteomes" id="UP000539642">
    <property type="component" value="Unassembled WGS sequence"/>
</dbReference>
<dbReference type="InterPro" id="IPR056743">
    <property type="entry name" value="TRM5-TYW2-like_MTfase"/>
</dbReference>
<dbReference type="Gene3D" id="3.30.300.110">
    <property type="entry name" value="Met-10+ protein-like domains"/>
    <property type="match status" value="1"/>
</dbReference>
<evidence type="ECO:0000256" key="3">
    <source>
        <dbReference type="ARBA" id="ARBA00022679"/>
    </source>
</evidence>
<dbReference type="GO" id="GO:0052906">
    <property type="term" value="F:tRNA (guanine(37)-N1)-methyltransferase activity"/>
    <property type="evidence" value="ECO:0007669"/>
    <property type="project" value="UniProtKB-EC"/>
</dbReference>
<sequence length="276" mass="30570">MGGELKKILRGHLAPEELAILVQSYDVVGDIAIIVIPDGLLGKKGLIAGAILNLHRHIKVVARRAGVYDGEFRTLPLEIIGGEDRKETLHRENGVRLLVNPEAVYYSVRSGNERQRIAALVQPGERVLVFFSGIGPYPLVIGRIQPQCRVIGIEKSPIAHAYAVKNLLYNRKITNVRLYEGDVRAVAPQLNMTFDRVVMPLPKSAEAFLHSALDSLQCQGRLHFYDMQEKGGFAASIEKVEEICRQRGRSLVSATVTVCGHCTPRLYRICVDAVID</sequence>
<dbReference type="Pfam" id="PF25133">
    <property type="entry name" value="TYW2_N_2"/>
    <property type="match status" value="1"/>
</dbReference>
<comment type="catalytic activity">
    <reaction evidence="6">
        <text>guanosine(37) in tRNA + S-adenosyl-L-methionine = N(1)-methylguanosine(37) in tRNA + S-adenosyl-L-homocysteine + H(+)</text>
        <dbReference type="Rhea" id="RHEA:36899"/>
        <dbReference type="Rhea" id="RHEA-COMP:10145"/>
        <dbReference type="Rhea" id="RHEA-COMP:10147"/>
        <dbReference type="ChEBI" id="CHEBI:15378"/>
        <dbReference type="ChEBI" id="CHEBI:57856"/>
        <dbReference type="ChEBI" id="CHEBI:59789"/>
        <dbReference type="ChEBI" id="CHEBI:73542"/>
        <dbReference type="ChEBI" id="CHEBI:74269"/>
        <dbReference type="EC" id="2.1.1.228"/>
    </reaction>
</comment>
<evidence type="ECO:0000256" key="1">
    <source>
        <dbReference type="ARBA" id="ARBA00022490"/>
    </source>
</evidence>
<dbReference type="GO" id="GO:0005737">
    <property type="term" value="C:cytoplasm"/>
    <property type="evidence" value="ECO:0007669"/>
    <property type="project" value="TreeGrafter"/>
</dbReference>
<feature type="domain" description="SAM-dependent methyltransferase TRM5/TYW2-type" evidence="7">
    <location>
        <begin position="25"/>
        <end position="276"/>
    </location>
</feature>